<keyword evidence="6 7" id="KW-0788">Thiol protease</keyword>
<evidence type="ECO:0000259" key="9">
    <source>
        <dbReference type="PROSITE" id="PS50053"/>
    </source>
</evidence>
<dbReference type="VEuPathDB" id="FungiDB:TREMEDRAFT_11865"/>
<name>A0A4Q1B9Z8_TREME</name>
<keyword evidence="5 7" id="KW-0378">Hydrolase</keyword>
<dbReference type="Gene3D" id="3.90.70.10">
    <property type="entry name" value="Cysteine proteinases"/>
    <property type="match status" value="1"/>
</dbReference>
<evidence type="ECO:0000256" key="1">
    <source>
        <dbReference type="ARBA" id="ARBA00000707"/>
    </source>
</evidence>
<feature type="region of interest" description="Disordered" evidence="8">
    <location>
        <begin position="1"/>
        <end position="21"/>
    </location>
</feature>
<dbReference type="InterPro" id="IPR028889">
    <property type="entry name" value="USP"/>
</dbReference>
<feature type="domain" description="Ubiquitin-like" evidence="9">
    <location>
        <begin position="818"/>
        <end position="890"/>
    </location>
</feature>
<dbReference type="Pfam" id="PF00443">
    <property type="entry name" value="UCH"/>
    <property type="match status" value="1"/>
</dbReference>
<dbReference type="EMBL" id="SDIL01000130">
    <property type="protein sequence ID" value="RXK35582.1"/>
    <property type="molecule type" value="Genomic_DNA"/>
</dbReference>
<dbReference type="PANTHER" id="PTHR24006:SF888">
    <property type="entry name" value="UBIQUITIN CARBOXYL-TERMINAL HYDROLASE 30"/>
    <property type="match status" value="1"/>
</dbReference>
<dbReference type="PANTHER" id="PTHR24006">
    <property type="entry name" value="UBIQUITIN CARBOXYL-TERMINAL HYDROLASE"/>
    <property type="match status" value="1"/>
</dbReference>
<evidence type="ECO:0000256" key="4">
    <source>
        <dbReference type="ARBA" id="ARBA00022786"/>
    </source>
</evidence>
<dbReference type="GO" id="GO:0006508">
    <property type="term" value="P:proteolysis"/>
    <property type="evidence" value="ECO:0007669"/>
    <property type="project" value="UniProtKB-KW"/>
</dbReference>
<dbReference type="InterPro" id="IPR018200">
    <property type="entry name" value="USP_CS"/>
</dbReference>
<gene>
    <name evidence="11" type="ORF">M231_07167</name>
</gene>
<dbReference type="OrthoDB" id="289038at2759"/>
<dbReference type="Pfam" id="PF00240">
    <property type="entry name" value="ubiquitin"/>
    <property type="match status" value="1"/>
</dbReference>
<dbReference type="InterPro" id="IPR050164">
    <property type="entry name" value="Peptidase_C19"/>
</dbReference>
<feature type="domain" description="USP" evidence="10">
    <location>
        <begin position="120"/>
        <end position="421"/>
    </location>
</feature>
<comment type="catalytic activity">
    <reaction evidence="1 7">
        <text>Thiol-dependent hydrolysis of ester, thioester, amide, peptide and isopeptide bonds formed by the C-terminal Gly of ubiquitin (a 76-residue protein attached to proteins as an intracellular targeting signal).</text>
        <dbReference type="EC" id="3.4.19.12"/>
    </reaction>
</comment>
<dbReference type="SMART" id="SM00213">
    <property type="entry name" value="UBQ"/>
    <property type="match status" value="1"/>
</dbReference>
<dbReference type="GO" id="GO:0004843">
    <property type="term" value="F:cysteine-type deubiquitinase activity"/>
    <property type="evidence" value="ECO:0007669"/>
    <property type="project" value="UniProtKB-UniRule"/>
</dbReference>
<dbReference type="SUPFAM" id="SSF54236">
    <property type="entry name" value="Ubiquitin-like"/>
    <property type="match status" value="1"/>
</dbReference>
<evidence type="ECO:0000259" key="10">
    <source>
        <dbReference type="PROSITE" id="PS50235"/>
    </source>
</evidence>
<dbReference type="EC" id="3.4.19.12" evidence="7"/>
<evidence type="ECO:0000256" key="6">
    <source>
        <dbReference type="ARBA" id="ARBA00022807"/>
    </source>
</evidence>
<evidence type="ECO:0000256" key="8">
    <source>
        <dbReference type="SAM" id="MobiDB-lite"/>
    </source>
</evidence>
<dbReference type="InterPro" id="IPR001394">
    <property type="entry name" value="Peptidase_C19_UCH"/>
</dbReference>
<evidence type="ECO:0000256" key="7">
    <source>
        <dbReference type="RuleBase" id="RU366025"/>
    </source>
</evidence>
<keyword evidence="12" id="KW-1185">Reference proteome</keyword>
<dbReference type="GO" id="GO:0005634">
    <property type="term" value="C:nucleus"/>
    <property type="evidence" value="ECO:0007669"/>
    <property type="project" value="TreeGrafter"/>
</dbReference>
<evidence type="ECO:0000256" key="5">
    <source>
        <dbReference type="ARBA" id="ARBA00022801"/>
    </source>
</evidence>
<evidence type="ECO:0000256" key="3">
    <source>
        <dbReference type="ARBA" id="ARBA00022670"/>
    </source>
</evidence>
<organism evidence="11 12">
    <name type="scientific">Tremella mesenterica</name>
    <name type="common">Jelly fungus</name>
    <dbReference type="NCBI Taxonomy" id="5217"/>
    <lineage>
        <taxon>Eukaryota</taxon>
        <taxon>Fungi</taxon>
        <taxon>Dikarya</taxon>
        <taxon>Basidiomycota</taxon>
        <taxon>Agaricomycotina</taxon>
        <taxon>Tremellomycetes</taxon>
        <taxon>Tremellales</taxon>
        <taxon>Tremellaceae</taxon>
        <taxon>Tremella</taxon>
    </lineage>
</organism>
<dbReference type="InterPro" id="IPR000626">
    <property type="entry name" value="Ubiquitin-like_dom"/>
</dbReference>
<dbReference type="STRING" id="5217.A0A4Q1B9Z8"/>
<evidence type="ECO:0000256" key="2">
    <source>
        <dbReference type="ARBA" id="ARBA00009085"/>
    </source>
</evidence>
<sequence length="913" mass="103875">MPKARYGTSSKPTKTPKDKSDWSWVGTEVLKVEDITPLHRRRAAGLEGATQCPIRWQHDTSEIVKPIEITNGEKCTPARCRGKVKCYNHLGAEEVFEEKTKDKLLRESLPDDLEIRDGPAGLRNLGATCYANAFLQVWYYDITFRRAVYASVTEEDTTTPLYHLAQVFASLQLSKRPYIDPSPLVDVLQLDKADQQDAAEFAKLFMELITPDVQIHPQSKLRSLVSDQYEGIMEYVTTCECGYQSRRPSTFRELVLSLKSKTTLDEHIKTFLRPELLNGQNQYSCPICKRLRDATRKTELVKLPPVLQITLMRFIFDYKTESRKKSNVPIEYSTSLKIEDQEYELQAVISHQGSSAHHGHFTCEVYSSEDDDWLFCNDEEVTLRSSRPNKRMRQGSNEVIIQAEKTTKSSKDAYMLVYKRKRSRSDLINGHQAIASSHVQPLPVTSVKDEMAAMAKEASNGDVQCHNGDKGLSDLTTAILPPDEVIVPRDALSKWFKTTQLDELSTPLDFEPVKCSHGAIDPIKTPDCRLISRQAWDRISSHPTLDICETCVKEGFNRRLAEMEHRNQVVVFNELIGEEGEYLLPSRWLQDWDNSICTPPDLPNHPNYELLCDHGELFPTLPNTLSISVEALQYLRSLFENLDLPRIDTPICLVCEENRPSSKVVKVHNDDVTYDRKLKREVDAAPMIFDEEFYVLPEEFYTNWSNYIKGQAGKPVMERMTCKHGGLDIDPTTESLKYISSSGWQFLSEKYGTQSPVIVKFGANRLEGASTSVIQFSPPICDPCRLRRSLDFTETTITIELISASSPQSSDFVSRSRMNTRRGMKRETLTVTKSTTIKDIKLMLMNRLGISPISQMLMYDDRSLESEETIENIGVLKGSTMKCMLLEEKEELFESDKRKEGFGGTALTGKKCE</sequence>
<reference evidence="11 12" key="1">
    <citation type="submission" date="2016-06" db="EMBL/GenBank/DDBJ databases">
        <title>Evolution of pathogenesis and genome organization in the Tremellales.</title>
        <authorList>
            <person name="Cuomo C."/>
            <person name="Litvintseva A."/>
            <person name="Heitman J."/>
            <person name="Chen Y."/>
            <person name="Sun S."/>
            <person name="Springer D."/>
            <person name="Dromer F."/>
            <person name="Young S."/>
            <person name="Zeng Q."/>
            <person name="Chapman S."/>
            <person name="Gujja S."/>
            <person name="Saif S."/>
            <person name="Birren B."/>
        </authorList>
    </citation>
    <scope>NUCLEOTIDE SEQUENCE [LARGE SCALE GENOMIC DNA]</scope>
    <source>
        <strain evidence="11 12">ATCC 28783</strain>
    </source>
</reference>
<dbReference type="PROSITE" id="PS50053">
    <property type="entry name" value="UBIQUITIN_2"/>
    <property type="match status" value="1"/>
</dbReference>
<dbReference type="Gene3D" id="3.10.20.90">
    <property type="entry name" value="Phosphatidylinositol 3-kinase Catalytic Subunit, Chain A, domain 1"/>
    <property type="match status" value="1"/>
</dbReference>
<accession>A0A4Q1B9Z8</accession>
<dbReference type="AlphaFoldDB" id="A0A4Q1B9Z8"/>
<dbReference type="InParanoid" id="A0A4Q1B9Z8"/>
<evidence type="ECO:0000313" key="11">
    <source>
        <dbReference type="EMBL" id="RXK35582.1"/>
    </source>
</evidence>
<keyword evidence="3 7" id="KW-0645">Protease</keyword>
<evidence type="ECO:0000313" key="12">
    <source>
        <dbReference type="Proteomes" id="UP000289152"/>
    </source>
</evidence>
<keyword evidence="4 7" id="KW-0833">Ubl conjugation pathway</keyword>
<comment type="caution">
    <text evidence="11">The sequence shown here is derived from an EMBL/GenBank/DDBJ whole genome shotgun (WGS) entry which is preliminary data.</text>
</comment>
<dbReference type="GO" id="GO:0005829">
    <property type="term" value="C:cytosol"/>
    <property type="evidence" value="ECO:0007669"/>
    <property type="project" value="TreeGrafter"/>
</dbReference>
<dbReference type="PROSITE" id="PS00973">
    <property type="entry name" value="USP_2"/>
    <property type="match status" value="1"/>
</dbReference>
<dbReference type="PROSITE" id="PS00972">
    <property type="entry name" value="USP_1"/>
    <property type="match status" value="1"/>
</dbReference>
<comment type="similarity">
    <text evidence="2 7">Belongs to the peptidase C19 family.</text>
</comment>
<proteinExistence type="inferred from homology"/>
<dbReference type="GO" id="GO:0016579">
    <property type="term" value="P:protein deubiquitination"/>
    <property type="evidence" value="ECO:0007669"/>
    <property type="project" value="InterPro"/>
</dbReference>
<dbReference type="PROSITE" id="PS50235">
    <property type="entry name" value="USP_3"/>
    <property type="match status" value="1"/>
</dbReference>
<dbReference type="InterPro" id="IPR029071">
    <property type="entry name" value="Ubiquitin-like_domsf"/>
</dbReference>
<dbReference type="Proteomes" id="UP000289152">
    <property type="component" value="Unassembled WGS sequence"/>
</dbReference>
<dbReference type="SUPFAM" id="SSF54001">
    <property type="entry name" value="Cysteine proteinases"/>
    <property type="match status" value="1"/>
</dbReference>
<protein>
    <recommendedName>
        <fullName evidence="7">Ubiquitin carboxyl-terminal hydrolase</fullName>
        <ecNumber evidence="7">3.4.19.12</ecNumber>
    </recommendedName>
</protein>
<dbReference type="InterPro" id="IPR038765">
    <property type="entry name" value="Papain-like_cys_pep_sf"/>
</dbReference>